<evidence type="ECO:0000256" key="13">
    <source>
        <dbReference type="ARBA" id="ARBA00023136"/>
    </source>
</evidence>
<evidence type="ECO:0000256" key="4">
    <source>
        <dbReference type="ARBA" id="ARBA00021095"/>
    </source>
</evidence>
<evidence type="ECO:0000256" key="5">
    <source>
        <dbReference type="ARBA" id="ARBA00022448"/>
    </source>
</evidence>
<evidence type="ECO:0000256" key="12">
    <source>
        <dbReference type="ARBA" id="ARBA00023128"/>
    </source>
</evidence>
<evidence type="ECO:0000256" key="11">
    <source>
        <dbReference type="ARBA" id="ARBA00023027"/>
    </source>
</evidence>
<organism evidence="17">
    <name type="scientific">Rhysodes sp. BMNH-844233</name>
    <dbReference type="NCBI Taxonomy" id="1909167"/>
    <lineage>
        <taxon>Eukaryota</taxon>
        <taxon>Metazoa</taxon>
        <taxon>Ecdysozoa</taxon>
        <taxon>Arthropoda</taxon>
        <taxon>Hexapoda</taxon>
        <taxon>Insecta</taxon>
        <taxon>Pterygota</taxon>
        <taxon>Neoptera</taxon>
        <taxon>Endopterygota</taxon>
        <taxon>Coleoptera</taxon>
        <taxon>Adephaga</taxon>
        <taxon>Caraboidea</taxon>
        <taxon>Carabidae</taxon>
        <taxon>Rhysodinae</taxon>
        <taxon>Rhysodes</taxon>
    </lineage>
</organism>
<evidence type="ECO:0000256" key="7">
    <source>
        <dbReference type="ARBA" id="ARBA00022692"/>
    </source>
</evidence>
<evidence type="ECO:0000313" key="17">
    <source>
        <dbReference type="EMBL" id="AOY39406.1"/>
    </source>
</evidence>
<keyword evidence="12 17" id="KW-0496">Mitochondrion</keyword>
<protein>
    <recommendedName>
        <fullName evidence="4">NADH-ubiquinone oxidoreductase chain 6</fullName>
        <ecNumber evidence="3">7.1.1.2</ecNumber>
    </recommendedName>
    <alternativeName>
        <fullName evidence="14">NADH dehydrogenase subunit 6</fullName>
    </alternativeName>
</protein>
<keyword evidence="10 16" id="KW-1133">Transmembrane helix</keyword>
<accession>A0A343A4C8</accession>
<dbReference type="GO" id="GO:0031966">
    <property type="term" value="C:mitochondrial membrane"/>
    <property type="evidence" value="ECO:0007669"/>
    <property type="project" value="UniProtKB-SubCell"/>
</dbReference>
<keyword evidence="9" id="KW-0249">Electron transport</keyword>
<feature type="transmembrane region" description="Helical" evidence="16">
    <location>
        <begin position="83"/>
        <end position="105"/>
    </location>
</feature>
<dbReference type="EMBL" id="KX035156">
    <property type="protein sequence ID" value="AOY39406.1"/>
    <property type="molecule type" value="Genomic_DNA"/>
</dbReference>
<evidence type="ECO:0000256" key="10">
    <source>
        <dbReference type="ARBA" id="ARBA00022989"/>
    </source>
</evidence>
<dbReference type="GO" id="GO:0008137">
    <property type="term" value="F:NADH dehydrogenase (ubiquinone) activity"/>
    <property type="evidence" value="ECO:0007669"/>
    <property type="project" value="UniProtKB-EC"/>
</dbReference>
<comment type="catalytic activity">
    <reaction evidence="15">
        <text>a ubiquinone + NADH + 5 H(+)(in) = a ubiquinol + NAD(+) + 4 H(+)(out)</text>
        <dbReference type="Rhea" id="RHEA:29091"/>
        <dbReference type="Rhea" id="RHEA-COMP:9565"/>
        <dbReference type="Rhea" id="RHEA-COMP:9566"/>
        <dbReference type="ChEBI" id="CHEBI:15378"/>
        <dbReference type="ChEBI" id="CHEBI:16389"/>
        <dbReference type="ChEBI" id="CHEBI:17976"/>
        <dbReference type="ChEBI" id="CHEBI:57540"/>
        <dbReference type="ChEBI" id="CHEBI:57945"/>
        <dbReference type="EC" id="7.1.1.2"/>
    </reaction>
</comment>
<evidence type="ECO:0000256" key="9">
    <source>
        <dbReference type="ARBA" id="ARBA00022982"/>
    </source>
</evidence>
<keyword evidence="7 16" id="KW-0812">Transmembrane</keyword>
<sequence>MKLLMIMNMMLSSTFLTLKHPLSMGMILILQTIVITMMVGMQTSTFWFSYILYLIMIGGLLILFTYMTSIASNEMFNFSKTSMTMIMATLIMMMILLMNNSTIILQQLDQSYMLMEINNQLNINQIYNFPNNSITIMTIIYLLVTLIAVIKISNIKSGPLRQKF</sequence>
<keyword evidence="8" id="KW-1278">Translocase</keyword>
<keyword evidence="11" id="KW-0520">NAD</keyword>
<evidence type="ECO:0000256" key="6">
    <source>
        <dbReference type="ARBA" id="ARBA00022660"/>
    </source>
</evidence>
<dbReference type="PANTHER" id="PTHR11435:SF1">
    <property type="entry name" value="NADH-UBIQUINONE OXIDOREDUCTASE CHAIN 6"/>
    <property type="match status" value="1"/>
</dbReference>
<keyword evidence="13 16" id="KW-0472">Membrane</keyword>
<name>A0A343A4C8_9CARA</name>
<feature type="transmembrane region" description="Helical" evidence="16">
    <location>
        <begin position="134"/>
        <end position="153"/>
    </location>
</feature>
<comment type="subcellular location">
    <subcellularLocation>
        <location evidence="1">Mitochondrion membrane</location>
        <topology evidence="1">Multi-pass membrane protein</topology>
    </subcellularLocation>
</comment>
<reference evidence="17" key="1">
    <citation type="submission" date="2016-04" db="EMBL/GenBank/DDBJ databases">
        <title>Mitochondria of unsequenced beetle families.</title>
        <authorList>
            <person name="Linard B."/>
            <person name="Andujar C."/>
            <person name="Arribas P."/>
            <person name="Vogler A.P."/>
        </authorList>
    </citation>
    <scope>NUCLEOTIDE SEQUENCE</scope>
</reference>
<evidence type="ECO:0000256" key="1">
    <source>
        <dbReference type="ARBA" id="ARBA00004225"/>
    </source>
</evidence>
<evidence type="ECO:0000256" key="8">
    <source>
        <dbReference type="ARBA" id="ARBA00022967"/>
    </source>
</evidence>
<keyword evidence="5" id="KW-0813">Transport</keyword>
<evidence type="ECO:0000256" key="2">
    <source>
        <dbReference type="ARBA" id="ARBA00005698"/>
    </source>
</evidence>
<feature type="transmembrane region" description="Helical" evidence="16">
    <location>
        <begin position="21"/>
        <end position="41"/>
    </location>
</feature>
<proteinExistence type="inferred from homology"/>
<geneLocation type="mitochondrion" evidence="17"/>
<keyword evidence="6" id="KW-0679">Respiratory chain</keyword>
<feature type="transmembrane region" description="Helical" evidence="16">
    <location>
        <begin position="47"/>
        <end position="71"/>
    </location>
</feature>
<evidence type="ECO:0000256" key="3">
    <source>
        <dbReference type="ARBA" id="ARBA00012944"/>
    </source>
</evidence>
<dbReference type="EC" id="7.1.1.2" evidence="3"/>
<dbReference type="PANTHER" id="PTHR11435">
    <property type="entry name" value="NADH UBIQUINONE OXIDOREDUCTASE SUBUNIT ND6"/>
    <property type="match status" value="1"/>
</dbReference>
<comment type="similarity">
    <text evidence="2">Belongs to the complex I subunit 6 family.</text>
</comment>
<evidence type="ECO:0000256" key="16">
    <source>
        <dbReference type="SAM" id="Phobius"/>
    </source>
</evidence>
<dbReference type="AlphaFoldDB" id="A0A343A4C8"/>
<evidence type="ECO:0000256" key="14">
    <source>
        <dbReference type="ARBA" id="ARBA00031019"/>
    </source>
</evidence>
<dbReference type="InterPro" id="IPR050269">
    <property type="entry name" value="ComplexI_Subunit6"/>
</dbReference>
<gene>
    <name evidence="17" type="primary">nad6</name>
</gene>
<evidence type="ECO:0000256" key="15">
    <source>
        <dbReference type="ARBA" id="ARBA00049551"/>
    </source>
</evidence>